<evidence type="ECO:0000313" key="3">
    <source>
        <dbReference type="Proteomes" id="UP001482620"/>
    </source>
</evidence>
<organism evidence="2 3">
    <name type="scientific">Ilyodon furcidens</name>
    <name type="common">goldbreast splitfin</name>
    <dbReference type="NCBI Taxonomy" id="33524"/>
    <lineage>
        <taxon>Eukaryota</taxon>
        <taxon>Metazoa</taxon>
        <taxon>Chordata</taxon>
        <taxon>Craniata</taxon>
        <taxon>Vertebrata</taxon>
        <taxon>Euteleostomi</taxon>
        <taxon>Actinopterygii</taxon>
        <taxon>Neopterygii</taxon>
        <taxon>Teleostei</taxon>
        <taxon>Neoteleostei</taxon>
        <taxon>Acanthomorphata</taxon>
        <taxon>Ovalentaria</taxon>
        <taxon>Atherinomorphae</taxon>
        <taxon>Cyprinodontiformes</taxon>
        <taxon>Goodeidae</taxon>
        <taxon>Ilyodon</taxon>
    </lineage>
</organism>
<reference evidence="2 3" key="1">
    <citation type="submission" date="2021-06" db="EMBL/GenBank/DDBJ databases">
        <authorList>
            <person name="Palmer J.M."/>
        </authorList>
    </citation>
    <scope>NUCLEOTIDE SEQUENCE [LARGE SCALE GENOMIC DNA]</scope>
    <source>
        <strain evidence="3">if_2019</strain>
        <tissue evidence="2">Muscle</tissue>
    </source>
</reference>
<accession>A0ABV0VA63</accession>
<dbReference type="Proteomes" id="UP001482620">
    <property type="component" value="Unassembled WGS sequence"/>
</dbReference>
<name>A0ABV0VA63_9TELE</name>
<proteinExistence type="predicted"/>
<comment type="caution">
    <text evidence="2">The sequence shown here is derived from an EMBL/GenBank/DDBJ whole genome shotgun (WGS) entry which is preliminary data.</text>
</comment>
<evidence type="ECO:0000313" key="2">
    <source>
        <dbReference type="EMBL" id="MEQ2253228.1"/>
    </source>
</evidence>
<feature type="region of interest" description="Disordered" evidence="1">
    <location>
        <begin position="224"/>
        <end position="311"/>
    </location>
</feature>
<protein>
    <submittedName>
        <fullName evidence="2">Uncharacterized protein</fullName>
    </submittedName>
</protein>
<sequence length="320" mass="36546">MSIIKQDVPAHHFILNLKEISVVDQRETAYLKPNGRVEEPELKQVQEEEEFGSEPLQIVKKEDHVVLKQGADTLMGTVSGSLVIKEEPEELELKQIKDDDCHSESQQMVKIEAEGISLDENQDALKQETDTLMGTHSGSLIIKEEPVELEPKRVKEEEHGLGPQQMAKIEARGISQNEHQNALKQEMDPLILTAFYDETNHQQPELSGNQIIFQNFPKAEHHHEMQNYETSGSSRDERQQKRAQKIRGQSHNVEKGKDKKIHKGKDLKASQIPQKDVDQLFPFSCPERRQRRNSSSAEVPQEATVSHLPCYQEARAAFRK</sequence>
<dbReference type="EMBL" id="JAHRIQ010097063">
    <property type="protein sequence ID" value="MEQ2253228.1"/>
    <property type="molecule type" value="Genomic_DNA"/>
</dbReference>
<evidence type="ECO:0000256" key="1">
    <source>
        <dbReference type="SAM" id="MobiDB-lite"/>
    </source>
</evidence>
<keyword evidence="3" id="KW-1185">Reference proteome</keyword>
<gene>
    <name evidence="2" type="ORF">ILYODFUR_030030</name>
</gene>